<feature type="compositionally biased region" description="Low complexity" evidence="1">
    <location>
        <begin position="636"/>
        <end position="649"/>
    </location>
</feature>
<feature type="compositionally biased region" description="Polar residues" evidence="1">
    <location>
        <begin position="159"/>
        <end position="179"/>
    </location>
</feature>
<dbReference type="Proteomes" id="UP000234585">
    <property type="component" value="Unassembled WGS sequence"/>
</dbReference>
<feature type="region of interest" description="Disordered" evidence="1">
    <location>
        <begin position="268"/>
        <end position="414"/>
    </location>
</feature>
<gene>
    <name evidence="2" type="ORF">BDW47DRAFT_43840</name>
</gene>
<feature type="compositionally biased region" description="Polar residues" evidence="1">
    <location>
        <begin position="691"/>
        <end position="703"/>
    </location>
</feature>
<feature type="compositionally biased region" description="Low complexity" evidence="1">
    <location>
        <begin position="22"/>
        <end position="39"/>
    </location>
</feature>
<evidence type="ECO:0008006" key="4">
    <source>
        <dbReference type="Google" id="ProtNLM"/>
    </source>
</evidence>
<keyword evidence="3" id="KW-1185">Reference proteome</keyword>
<dbReference type="GeneID" id="36526198"/>
<feature type="compositionally biased region" description="Low complexity" evidence="1">
    <location>
        <begin position="83"/>
        <end position="106"/>
    </location>
</feature>
<protein>
    <recommendedName>
        <fullName evidence="4">Erythromycin esterase</fullName>
    </recommendedName>
</protein>
<feature type="compositionally biased region" description="Polar residues" evidence="1">
    <location>
        <begin position="107"/>
        <end position="119"/>
    </location>
</feature>
<dbReference type="OrthoDB" id="5204833at2759"/>
<feature type="region of interest" description="Disordered" evidence="1">
    <location>
        <begin position="453"/>
        <end position="703"/>
    </location>
</feature>
<feature type="compositionally biased region" description="Polar residues" evidence="1">
    <location>
        <begin position="663"/>
        <end position="681"/>
    </location>
</feature>
<dbReference type="AlphaFoldDB" id="A0A2I2FMZ7"/>
<feature type="region of interest" description="Disordered" evidence="1">
    <location>
        <begin position="1"/>
        <end position="179"/>
    </location>
</feature>
<feature type="compositionally biased region" description="Low complexity" evidence="1">
    <location>
        <begin position="299"/>
        <end position="315"/>
    </location>
</feature>
<reference evidence="2 3" key="1">
    <citation type="submission" date="2017-12" db="EMBL/GenBank/DDBJ databases">
        <authorList>
            <consortium name="DOE Joint Genome Institute"/>
            <person name="Haridas S."/>
            <person name="Kjaerbolling I."/>
            <person name="Vesth T.C."/>
            <person name="Frisvad J.C."/>
            <person name="Nybo J.L."/>
            <person name="Theobald S."/>
            <person name="Kuo A."/>
            <person name="Bowyer P."/>
            <person name="Matsuda Y."/>
            <person name="Mondo S."/>
            <person name="Lyhne E.K."/>
            <person name="Kogle M.E."/>
            <person name="Clum A."/>
            <person name="Lipzen A."/>
            <person name="Salamov A."/>
            <person name="Ngan C.Y."/>
            <person name="Daum C."/>
            <person name="Chiniquy J."/>
            <person name="Barry K."/>
            <person name="LaButti K."/>
            <person name="Simmons B.A."/>
            <person name="Magnuson J.K."/>
            <person name="Mortensen U.H."/>
            <person name="Larsen T.O."/>
            <person name="Grigoriev I.V."/>
            <person name="Baker S.E."/>
            <person name="Andersen M.R."/>
            <person name="Nordberg H.P."/>
            <person name="Cantor M.N."/>
            <person name="Hua S.X."/>
        </authorList>
    </citation>
    <scope>NUCLEOTIDE SEQUENCE [LARGE SCALE GENOMIC DNA]</scope>
    <source>
        <strain evidence="2 3">CBS 102.13</strain>
    </source>
</reference>
<dbReference type="RefSeq" id="XP_024676025.1">
    <property type="nucleotide sequence ID" value="XM_024819038.1"/>
</dbReference>
<accession>A0A2I2FMZ7</accession>
<evidence type="ECO:0000313" key="3">
    <source>
        <dbReference type="Proteomes" id="UP000234585"/>
    </source>
</evidence>
<name>A0A2I2FMZ7_ASPCN</name>
<feature type="compositionally biased region" description="Basic residues" evidence="1">
    <location>
        <begin position="1"/>
        <end position="11"/>
    </location>
</feature>
<feature type="compositionally biased region" description="Polar residues" evidence="1">
    <location>
        <begin position="359"/>
        <end position="370"/>
    </location>
</feature>
<dbReference type="STRING" id="41067.A0A2I2FMZ7"/>
<proteinExistence type="predicted"/>
<organism evidence="2 3">
    <name type="scientific">Aspergillus candidus</name>
    <dbReference type="NCBI Taxonomy" id="41067"/>
    <lineage>
        <taxon>Eukaryota</taxon>
        <taxon>Fungi</taxon>
        <taxon>Dikarya</taxon>
        <taxon>Ascomycota</taxon>
        <taxon>Pezizomycotina</taxon>
        <taxon>Eurotiomycetes</taxon>
        <taxon>Eurotiomycetidae</taxon>
        <taxon>Eurotiales</taxon>
        <taxon>Aspergillaceae</taxon>
        <taxon>Aspergillus</taxon>
        <taxon>Aspergillus subgen. Circumdati</taxon>
    </lineage>
</organism>
<evidence type="ECO:0000313" key="2">
    <source>
        <dbReference type="EMBL" id="PLB42013.1"/>
    </source>
</evidence>
<sequence length="703" mass="75975">MAIRRSARLRGRSTSAEPQATPEPTTNNNNTPKNNVNNNQDAPSNRHQTDKLPSVMEHDETPALEDFPVVPKHAPGTPLKSAPLKSTTPKPTPLKSTPLKSTPLKSIQRSPAKTPTSVLTRPPHQEMHPSKVHQSTTKQADSGLILGFNPIKKDASGNVVKNNVQDTPTKANASPASTHFGTPGFEFKFASQESELSDEARKLMESVRGDVAKIKAQMIQNQANEPEHELQSADRIFAHPKGQASRFSNAHMAEFKKMDSIAGHASAFRATPGRFQPLQKTLKRTNSKARLDEPESQGSPSKSARKPSPADAPAAGAKRVKHDSSDDASTRRPTTADTPSKPVQARPRPRPRSTVRSSLLTPTRASSMRAATSLKPPRTSMIPSLARSPISKPSDVPHTPRTEFNPRFKSNLPSLGNLKSILRRHQPLFSRDPAKIASGTHVAAPDFTSSMIFGAPHEDGSNELARTPSPKKRVEFNFSTNAPEGPPESPSPSKIPKSARSLEPVSTDVVYPTLPTLTPERGSTEVRSPSIRHVRPSDATADTQLPEVSGIPHGIRHKKGNHETSEAPRDPNGPDIAGIPHGIGHRKRVREDVDDEVDTENVPPEEPVEGRSIKRVKLVPTPAKLAPTPSKLAPTPSKLAPTPAKLAPTPAKPSPSPFKSRSHTPQRSNSITSRGTPSSARPKSRGALSMSRLNMLSQPKSRP</sequence>
<dbReference type="EMBL" id="KZ559119">
    <property type="protein sequence ID" value="PLB42013.1"/>
    <property type="molecule type" value="Genomic_DNA"/>
</dbReference>
<evidence type="ECO:0000256" key="1">
    <source>
        <dbReference type="SAM" id="MobiDB-lite"/>
    </source>
</evidence>